<feature type="signal peptide" evidence="3">
    <location>
        <begin position="1"/>
        <end position="19"/>
    </location>
</feature>
<feature type="transmembrane region" description="Helical" evidence="2">
    <location>
        <begin position="74"/>
        <end position="95"/>
    </location>
</feature>
<evidence type="ECO:0000313" key="5">
    <source>
        <dbReference type="Proteomes" id="UP000887013"/>
    </source>
</evidence>
<evidence type="ECO:0000256" key="2">
    <source>
        <dbReference type="SAM" id="Phobius"/>
    </source>
</evidence>
<comment type="caution">
    <text evidence="4">The sequence shown here is derived from an EMBL/GenBank/DDBJ whole genome shotgun (WGS) entry which is preliminary data.</text>
</comment>
<keyword evidence="2" id="KW-1133">Transmembrane helix</keyword>
<feature type="compositionally biased region" description="Basic and acidic residues" evidence="1">
    <location>
        <begin position="257"/>
        <end position="268"/>
    </location>
</feature>
<keyword evidence="3" id="KW-0732">Signal</keyword>
<organism evidence="4 5">
    <name type="scientific">Nephila pilipes</name>
    <name type="common">Giant wood spider</name>
    <name type="synonym">Nephila maculata</name>
    <dbReference type="NCBI Taxonomy" id="299642"/>
    <lineage>
        <taxon>Eukaryota</taxon>
        <taxon>Metazoa</taxon>
        <taxon>Ecdysozoa</taxon>
        <taxon>Arthropoda</taxon>
        <taxon>Chelicerata</taxon>
        <taxon>Arachnida</taxon>
        <taxon>Araneae</taxon>
        <taxon>Araneomorphae</taxon>
        <taxon>Entelegynae</taxon>
        <taxon>Araneoidea</taxon>
        <taxon>Nephilidae</taxon>
        <taxon>Nephila</taxon>
    </lineage>
</organism>
<keyword evidence="2" id="KW-0812">Transmembrane</keyword>
<feature type="transmembrane region" description="Helical" evidence="2">
    <location>
        <begin position="102"/>
        <end position="126"/>
    </location>
</feature>
<gene>
    <name evidence="4" type="ORF">NPIL_84211</name>
</gene>
<dbReference type="AlphaFoldDB" id="A0A8X6PN50"/>
<accession>A0A8X6PN50</accession>
<keyword evidence="2" id="KW-0472">Membrane</keyword>
<dbReference type="EMBL" id="BMAW01117846">
    <property type="protein sequence ID" value="GFT77071.1"/>
    <property type="molecule type" value="Genomic_DNA"/>
</dbReference>
<protein>
    <submittedName>
        <fullName evidence="4">Uncharacterized protein</fullName>
    </submittedName>
</protein>
<dbReference type="Proteomes" id="UP000887013">
    <property type="component" value="Unassembled WGS sequence"/>
</dbReference>
<evidence type="ECO:0000313" key="4">
    <source>
        <dbReference type="EMBL" id="GFT77071.1"/>
    </source>
</evidence>
<proteinExistence type="predicted"/>
<keyword evidence="5" id="KW-1185">Reference proteome</keyword>
<sequence length="324" mass="34372">MSKTGIGSAALQLPVTVAALPIASLGSAAPAANRWCDRIWSTLGCSGLRRESDTGRSWSWMMQTIDFGELESTELIKCIVIFCATLAAAQASLIAPTALRTLVLAAVLLEIVAAAAPVGIIASGFIGNSIVANRIIGNGLILANRITAAPLAVRTRFLGAPVGLGIGKLGLGFGAPFGLGLAIKLFLKHSEVTLNVFHRKIIFLDAKAFYEFADSSVPDCSISESVHVLRPWAGSSLKDSLHVEARSNLAAESELQYHHTTDGRRESQGRANNQGGMDSDLAYFSSGVGELSSTIVMLCEGAYYPKSKYGTIRLIENQAYNSNR</sequence>
<feature type="region of interest" description="Disordered" evidence="1">
    <location>
        <begin position="257"/>
        <end position="277"/>
    </location>
</feature>
<evidence type="ECO:0000256" key="3">
    <source>
        <dbReference type="SAM" id="SignalP"/>
    </source>
</evidence>
<evidence type="ECO:0000256" key="1">
    <source>
        <dbReference type="SAM" id="MobiDB-lite"/>
    </source>
</evidence>
<reference evidence="4" key="1">
    <citation type="submission" date="2020-08" db="EMBL/GenBank/DDBJ databases">
        <title>Multicomponent nature underlies the extraordinary mechanical properties of spider dragline silk.</title>
        <authorList>
            <person name="Kono N."/>
            <person name="Nakamura H."/>
            <person name="Mori M."/>
            <person name="Yoshida Y."/>
            <person name="Ohtoshi R."/>
            <person name="Malay A.D."/>
            <person name="Moran D.A.P."/>
            <person name="Tomita M."/>
            <person name="Numata K."/>
            <person name="Arakawa K."/>
        </authorList>
    </citation>
    <scope>NUCLEOTIDE SEQUENCE</scope>
</reference>
<feature type="chain" id="PRO_5036456866" evidence="3">
    <location>
        <begin position="20"/>
        <end position="324"/>
    </location>
</feature>
<name>A0A8X6PN50_NEPPI</name>